<dbReference type="InterPro" id="IPR006474">
    <property type="entry name" value="Helicase_Cas3_CRISPR-ass_core"/>
</dbReference>
<dbReference type="NCBIfam" id="TIGR01596">
    <property type="entry name" value="cas3_HD"/>
    <property type="match status" value="1"/>
</dbReference>
<dbReference type="Pfam" id="PF18019">
    <property type="entry name" value="Cas3_HD"/>
    <property type="match status" value="1"/>
</dbReference>
<evidence type="ECO:0000256" key="5">
    <source>
        <dbReference type="ARBA" id="ARBA00022741"/>
    </source>
</evidence>
<dbReference type="GO" id="GO:0016787">
    <property type="term" value="F:hydrolase activity"/>
    <property type="evidence" value="ECO:0007669"/>
    <property type="project" value="UniProtKB-KW"/>
</dbReference>
<dbReference type="EMBL" id="FNDE01000025">
    <property type="protein sequence ID" value="SDH44606.1"/>
    <property type="molecule type" value="Genomic_DNA"/>
</dbReference>
<dbReference type="PANTHER" id="PTHR47959">
    <property type="entry name" value="ATP-DEPENDENT RNA HELICASE RHLE-RELATED"/>
    <property type="match status" value="1"/>
</dbReference>
<dbReference type="CDD" id="cd09641">
    <property type="entry name" value="Cas3''_I"/>
    <property type="match status" value="1"/>
</dbReference>
<dbReference type="Pfam" id="PF22590">
    <property type="entry name" value="Cas3-like_C_2"/>
    <property type="match status" value="1"/>
</dbReference>
<keyword evidence="9" id="KW-0051">Antiviral defense</keyword>
<dbReference type="NCBIfam" id="TIGR01587">
    <property type="entry name" value="cas3_core"/>
    <property type="match status" value="1"/>
</dbReference>
<dbReference type="GO" id="GO:0051607">
    <property type="term" value="P:defense response to virus"/>
    <property type="evidence" value="ECO:0007669"/>
    <property type="project" value="UniProtKB-KW"/>
</dbReference>
<dbReference type="SMART" id="SM00490">
    <property type="entry name" value="HELICc"/>
    <property type="match status" value="1"/>
</dbReference>
<evidence type="ECO:0000256" key="4">
    <source>
        <dbReference type="ARBA" id="ARBA00022723"/>
    </source>
</evidence>
<evidence type="ECO:0000256" key="9">
    <source>
        <dbReference type="ARBA" id="ARBA00023118"/>
    </source>
</evidence>
<dbReference type="InterPro" id="IPR027417">
    <property type="entry name" value="P-loop_NTPase"/>
</dbReference>
<dbReference type="PANTHER" id="PTHR47959:SF16">
    <property type="entry name" value="CRISPR-ASSOCIATED NUCLEASE_HELICASE CAS3-RELATED"/>
    <property type="match status" value="1"/>
</dbReference>
<comment type="similarity">
    <text evidence="10">Belongs to the DEAD box helicase family.</text>
</comment>
<keyword evidence="5" id="KW-0547">Nucleotide-binding</keyword>
<evidence type="ECO:0000313" key="14">
    <source>
        <dbReference type="Proteomes" id="UP000198956"/>
    </source>
</evidence>
<dbReference type="GO" id="GO:0004518">
    <property type="term" value="F:nuclease activity"/>
    <property type="evidence" value="ECO:0007669"/>
    <property type="project" value="UniProtKB-KW"/>
</dbReference>
<evidence type="ECO:0000259" key="11">
    <source>
        <dbReference type="PROSITE" id="PS51192"/>
    </source>
</evidence>
<evidence type="ECO:0000256" key="2">
    <source>
        <dbReference type="ARBA" id="ARBA00009046"/>
    </source>
</evidence>
<dbReference type="SMART" id="SM00487">
    <property type="entry name" value="DEXDc"/>
    <property type="match status" value="1"/>
</dbReference>
<dbReference type="GO" id="GO:0003724">
    <property type="term" value="F:RNA helicase activity"/>
    <property type="evidence" value="ECO:0007669"/>
    <property type="project" value="TreeGrafter"/>
</dbReference>
<dbReference type="SUPFAM" id="SSF52540">
    <property type="entry name" value="P-loop containing nucleoside triphosphate hydrolases"/>
    <property type="match status" value="1"/>
</dbReference>
<dbReference type="Proteomes" id="UP000198956">
    <property type="component" value="Unassembled WGS sequence"/>
</dbReference>
<dbReference type="InterPro" id="IPR050079">
    <property type="entry name" value="DEAD_box_RNA_helicase"/>
</dbReference>
<keyword evidence="6" id="KW-0378">Hydrolase</keyword>
<dbReference type="PROSITE" id="PS51192">
    <property type="entry name" value="HELICASE_ATP_BIND_1"/>
    <property type="match status" value="1"/>
</dbReference>
<dbReference type="InterPro" id="IPR006483">
    <property type="entry name" value="CRISPR-assoc_Cas3_HD"/>
</dbReference>
<dbReference type="Pfam" id="PF00270">
    <property type="entry name" value="DEAD"/>
    <property type="match status" value="1"/>
</dbReference>
<organism evidence="13 14">
    <name type="scientific">Aneurinibacillus thermoaerophilus</name>
    <dbReference type="NCBI Taxonomy" id="143495"/>
    <lineage>
        <taxon>Bacteria</taxon>
        <taxon>Bacillati</taxon>
        <taxon>Bacillota</taxon>
        <taxon>Bacilli</taxon>
        <taxon>Bacillales</taxon>
        <taxon>Paenibacillaceae</taxon>
        <taxon>Aneurinibacillus group</taxon>
        <taxon>Aneurinibacillus</taxon>
    </lineage>
</organism>
<dbReference type="Gene3D" id="3.40.50.300">
    <property type="entry name" value="P-loop containing nucleotide triphosphate hydrolases"/>
    <property type="match status" value="2"/>
</dbReference>
<dbReference type="InterPro" id="IPR014001">
    <property type="entry name" value="Helicase_ATP-bd"/>
</dbReference>
<reference evidence="13 14" key="1">
    <citation type="submission" date="2016-10" db="EMBL/GenBank/DDBJ databases">
        <authorList>
            <person name="de Groot N.N."/>
        </authorList>
    </citation>
    <scope>NUCLEOTIDE SEQUENCE [LARGE SCALE GENOMIC DNA]</scope>
    <source>
        <strain evidence="13 14">L 420-91</strain>
    </source>
</reference>
<dbReference type="AlphaFoldDB" id="A0A1G8CGK6"/>
<keyword evidence="4" id="KW-0479">Metal-binding</keyword>
<keyword evidence="7" id="KW-0347">Helicase</keyword>
<comment type="similarity">
    <text evidence="2">In the central section; belongs to the CRISPR-associated helicase Cas3 family.</text>
</comment>
<dbReference type="GO" id="GO:0046872">
    <property type="term" value="F:metal ion binding"/>
    <property type="evidence" value="ECO:0007669"/>
    <property type="project" value="UniProtKB-KW"/>
</dbReference>
<evidence type="ECO:0000256" key="7">
    <source>
        <dbReference type="ARBA" id="ARBA00022806"/>
    </source>
</evidence>
<dbReference type="InterPro" id="IPR038257">
    <property type="entry name" value="CRISPR-assoc_Cas3_HD_sf"/>
</dbReference>
<evidence type="ECO:0000256" key="10">
    <source>
        <dbReference type="ARBA" id="ARBA00038437"/>
    </source>
</evidence>
<dbReference type="OrthoDB" id="9810236at2"/>
<dbReference type="RefSeq" id="WP_091260815.1">
    <property type="nucleotide sequence ID" value="NZ_FNDE01000025.1"/>
</dbReference>
<dbReference type="InterPro" id="IPR001650">
    <property type="entry name" value="Helicase_C-like"/>
</dbReference>
<feature type="domain" description="HD Cas3-type" evidence="12">
    <location>
        <begin position="15"/>
        <end position="244"/>
    </location>
</feature>
<accession>A0A1G8CGK6</accession>
<dbReference type="PROSITE" id="PS51643">
    <property type="entry name" value="HD_CAS3"/>
    <property type="match status" value="1"/>
</dbReference>
<sequence length="778" mass="89843">MKETSTNVRYYAKPESGAQGSYEYHIDRCHAVWQRIFISSWSQELQQTVEALGLPWEQFRERMCYAVLMHDAGKLLPIFQRRMQQLLKLNGENETDGNEAKDSPQHFRHELWSAICMFPRIRERYGLQFPYDWFAVIGHHKLLDKNLTSFTREKEQWREWPVLDDEALQFIYQYTSDKMRVSQCEDVGNVVEYAPILKRFQSPDCRKNFLAIWDGYVKLIPSHNQQARLQYALAKGMLHTCDWLASSSADVVLQSATTADDLWNLMRAKVEGEGKVYQERPFHLACAEAQGNIIVIAPTGSGKTEAALLWALQSGCGKVMFLMPTMVTSNNLYERLFNYYFQQKECGLSHSSMDNYFARSLGQEGEFADQEHVVELRKTLLLNKAFMKPVMVSTVDQLLTTQFNTGAWTQKLFALVGNRVVFDEIHAYDTYTLALITEMIRTIQQLGGNVLLMSATMPSGLRNHFKQEVGIQQIVVAEELMDRKRATWRYIEQPIEECSNDIKQKLNQGKRVAIIVNTVGRAKALYLEWASILGDEVLCYHSEFTMTDRLAKEQRLTNDKGVAVKLLIATQAVEVSLDISFDVMYSECAPLDALVQRAGRCNRYGLVSDAEMIVFPVSEAAYKYVYRDKRYLIDRTKDIIEQHVGKWSERDVANFMEIVYEDMIWKDDDYAEGLRAARSGIASGIFDNQIDTEKTRLFKYAKTSIIPACYYEEVIRLCKEKQYALVSNYEVPVSMAVYKNHLQYMTLDNPYKLPLCEVEYSSDIGLVIKKDDFDHYSF</sequence>
<evidence type="ECO:0000256" key="1">
    <source>
        <dbReference type="ARBA" id="ARBA00006847"/>
    </source>
</evidence>
<keyword evidence="8" id="KW-0067">ATP-binding</keyword>
<evidence type="ECO:0000259" key="12">
    <source>
        <dbReference type="PROSITE" id="PS51643"/>
    </source>
</evidence>
<keyword evidence="3" id="KW-0540">Nuclease</keyword>
<proteinExistence type="inferred from homology"/>
<name>A0A1G8CGK6_ANETH</name>
<dbReference type="Gene3D" id="1.10.3210.30">
    <property type="match status" value="1"/>
</dbReference>
<comment type="similarity">
    <text evidence="1">In the N-terminal section; belongs to the CRISPR-associated nuclease Cas3-HD family.</text>
</comment>
<gene>
    <name evidence="13" type="ORF">SAMN04489735_102543</name>
</gene>
<evidence type="ECO:0000313" key="13">
    <source>
        <dbReference type="EMBL" id="SDH44606.1"/>
    </source>
</evidence>
<evidence type="ECO:0000256" key="3">
    <source>
        <dbReference type="ARBA" id="ARBA00022722"/>
    </source>
</evidence>
<evidence type="ECO:0000256" key="6">
    <source>
        <dbReference type="ARBA" id="ARBA00022801"/>
    </source>
</evidence>
<dbReference type="GO" id="GO:0003676">
    <property type="term" value="F:nucleic acid binding"/>
    <property type="evidence" value="ECO:0007669"/>
    <property type="project" value="InterPro"/>
</dbReference>
<dbReference type="InterPro" id="IPR054712">
    <property type="entry name" value="Cas3-like_dom"/>
</dbReference>
<dbReference type="InterPro" id="IPR011545">
    <property type="entry name" value="DEAD/DEAH_box_helicase_dom"/>
</dbReference>
<dbReference type="GO" id="GO:0005829">
    <property type="term" value="C:cytosol"/>
    <property type="evidence" value="ECO:0007669"/>
    <property type="project" value="TreeGrafter"/>
</dbReference>
<feature type="domain" description="Helicase ATP-binding" evidence="11">
    <location>
        <begin position="284"/>
        <end position="475"/>
    </location>
</feature>
<protein>
    <submittedName>
        <fullName evidence="13">CRISPR-associated helicase, Cas3 family</fullName>
    </submittedName>
</protein>
<evidence type="ECO:0000256" key="8">
    <source>
        <dbReference type="ARBA" id="ARBA00022840"/>
    </source>
</evidence>
<dbReference type="GO" id="GO:0005524">
    <property type="term" value="F:ATP binding"/>
    <property type="evidence" value="ECO:0007669"/>
    <property type="project" value="UniProtKB-KW"/>
</dbReference>